<reference evidence="1 2" key="2">
    <citation type="submission" date="2013-02" db="EMBL/GenBank/DDBJ databases">
        <title>The Genome Sequence of Plasmodium falciparum Palo Alto/Uganda.</title>
        <authorList>
            <consortium name="The Broad Institute Genome Sequencing Platform"/>
            <consortium name="The Broad Institute Genome Sequencing Center for Infectious Disease"/>
            <person name="Neafsey D."/>
            <person name="Cheeseman I."/>
            <person name="Volkman S."/>
            <person name="Adams J."/>
            <person name="Walker B."/>
            <person name="Young S.K."/>
            <person name="Zeng Q."/>
            <person name="Gargeya S."/>
            <person name="Fitzgerald M."/>
            <person name="Haas B."/>
            <person name="Abouelleil A."/>
            <person name="Alvarado L."/>
            <person name="Arachchi H.M."/>
            <person name="Berlin A.M."/>
            <person name="Chapman S.B."/>
            <person name="Dewar J."/>
            <person name="Goldberg J."/>
            <person name="Griggs A."/>
            <person name="Gujja S."/>
            <person name="Hansen M."/>
            <person name="Howarth C."/>
            <person name="Imamovic A."/>
            <person name="Larimer J."/>
            <person name="McCowan C."/>
            <person name="Murphy C."/>
            <person name="Neiman D."/>
            <person name="Pearson M."/>
            <person name="Priest M."/>
            <person name="Roberts A."/>
            <person name="Saif S."/>
            <person name="Shea T."/>
            <person name="Sisk P."/>
            <person name="Sykes S."/>
            <person name="Wortman J."/>
            <person name="Nusbaum C."/>
            <person name="Birren B."/>
        </authorList>
    </citation>
    <scope>NUCLEOTIDE SEQUENCE [LARGE SCALE GENOMIC DNA]</scope>
    <source>
        <strain evidence="1 2">Palo Alto/Uganda</strain>
    </source>
</reference>
<gene>
    <name evidence="1" type="ORF">PFUGPA_05092</name>
</gene>
<dbReference type="Proteomes" id="UP000019103">
    <property type="component" value="Unassembled WGS sequence"/>
</dbReference>
<reference evidence="1 2" key="1">
    <citation type="submission" date="2013-02" db="EMBL/GenBank/DDBJ databases">
        <title>The Genome Annotation of Plasmodium falciparum Palo Alto/Uganda.</title>
        <authorList>
            <consortium name="The Broad Institute Genome Sequencing Platform"/>
            <consortium name="The Broad Institute Genome Sequencing Center for Infectious Disease"/>
            <person name="Neafsey D."/>
            <person name="Hoffman S."/>
            <person name="Volkman S."/>
            <person name="Rosenthal P."/>
            <person name="Walker B."/>
            <person name="Young S.K."/>
            <person name="Zeng Q."/>
            <person name="Gargeya S."/>
            <person name="Fitzgerald M."/>
            <person name="Haas B."/>
            <person name="Abouelleil A."/>
            <person name="Allen A.W."/>
            <person name="Alvarado L."/>
            <person name="Arachchi H.M."/>
            <person name="Berlin A.M."/>
            <person name="Chapman S.B."/>
            <person name="Gainer-Dewar J."/>
            <person name="Goldberg J."/>
            <person name="Griggs A."/>
            <person name="Gujja S."/>
            <person name="Hansen M."/>
            <person name="Howarth C."/>
            <person name="Imamovic A."/>
            <person name="Ireland A."/>
            <person name="Larimer J."/>
            <person name="McCowan C."/>
            <person name="Murphy C."/>
            <person name="Pearson M."/>
            <person name="Poon T.W."/>
            <person name="Priest M."/>
            <person name="Roberts A."/>
            <person name="Saif S."/>
            <person name="Shea T."/>
            <person name="Sisk P."/>
            <person name="Sykes S."/>
            <person name="Wortman J."/>
            <person name="Nusbaum C."/>
            <person name="Birren B."/>
        </authorList>
    </citation>
    <scope>NUCLEOTIDE SEQUENCE [LARGE SCALE GENOMIC DNA]</scope>
    <source>
        <strain evidence="1 2">Palo Alto/Uganda</strain>
    </source>
</reference>
<dbReference type="EMBL" id="KI927387">
    <property type="protein sequence ID" value="ETW52784.1"/>
    <property type="molecule type" value="Genomic_DNA"/>
</dbReference>
<proteinExistence type="predicted"/>
<sequence>MRIKKRKKNTRLFYFFLKSIFRSMKKIKYIYGIYLIIFNAEENNIPIEKRKIRNYVPNKYTICDKCDFLVRPERAHHCRVSL</sequence>
<name>W4ISP1_PLAFP</name>
<accession>W4ISP1</accession>
<organism evidence="1 2">
    <name type="scientific">Plasmodium falciparum (isolate Palo Alto / Uganda)</name>
    <dbReference type="NCBI Taxonomy" id="57270"/>
    <lineage>
        <taxon>Eukaryota</taxon>
        <taxon>Sar</taxon>
        <taxon>Alveolata</taxon>
        <taxon>Apicomplexa</taxon>
        <taxon>Aconoidasida</taxon>
        <taxon>Haemosporida</taxon>
        <taxon>Plasmodiidae</taxon>
        <taxon>Plasmodium</taxon>
        <taxon>Plasmodium (Laverania)</taxon>
    </lineage>
</organism>
<evidence type="ECO:0000313" key="1">
    <source>
        <dbReference type="EMBL" id="ETW52784.1"/>
    </source>
</evidence>
<evidence type="ECO:0000313" key="2">
    <source>
        <dbReference type="Proteomes" id="UP000019103"/>
    </source>
</evidence>
<dbReference type="AlphaFoldDB" id="W4ISP1"/>
<protein>
    <submittedName>
        <fullName evidence="1">Uncharacterized protein</fullName>
    </submittedName>
</protein>